<comment type="similarity">
    <text evidence="1">Belongs to the cyclin family.</text>
</comment>
<dbReference type="GeneID" id="8048368"/>
<proteinExistence type="inferred from homology"/>
<dbReference type="CGD" id="CAL0000159117">
    <property type="gene designation" value="Cd36_52440"/>
</dbReference>
<evidence type="ECO:0000313" key="6">
    <source>
        <dbReference type="Proteomes" id="UP000002605"/>
    </source>
</evidence>
<dbReference type="PANTHER" id="PTHR10026">
    <property type="entry name" value="CYCLIN"/>
    <property type="match status" value="1"/>
</dbReference>
<dbReference type="SUPFAM" id="SSF47954">
    <property type="entry name" value="Cyclin-like"/>
    <property type="match status" value="1"/>
</dbReference>
<feature type="compositionally biased region" description="Polar residues" evidence="2">
    <location>
        <begin position="527"/>
        <end position="536"/>
    </location>
</feature>
<dbReference type="KEGG" id="cdu:CD36_52440"/>
<dbReference type="AlphaFoldDB" id="B9WHI6"/>
<feature type="compositionally biased region" description="Basic and acidic residues" evidence="2">
    <location>
        <begin position="470"/>
        <end position="487"/>
    </location>
</feature>
<accession>B9WHI6</accession>
<gene>
    <name evidence="4" type="ordered locus">Cd36_52440</name>
    <name evidence="5" type="ORF">CD36_52440</name>
</gene>
<reference evidence="5 6" key="1">
    <citation type="journal article" date="2009" name="Genome Res.">
        <title>Comparative genomics of the fungal pathogens Candida dubliniensis and Candida albicans.</title>
        <authorList>
            <person name="Jackson A.P."/>
            <person name="Gamble J.A."/>
            <person name="Yeomans T."/>
            <person name="Moran G.P."/>
            <person name="Saunders D."/>
            <person name="Harris D."/>
            <person name="Aslett M."/>
            <person name="Barrell J.F."/>
            <person name="Butler G."/>
            <person name="Citiulo F."/>
            <person name="Coleman D.C."/>
            <person name="de Groot P.W.J."/>
            <person name="Goodwin T.J."/>
            <person name="Quail M.A."/>
            <person name="McQuillan J."/>
            <person name="Munro C.A."/>
            <person name="Pain A."/>
            <person name="Poulter R.T."/>
            <person name="Rajandream M.A."/>
            <person name="Renauld H."/>
            <person name="Spiering M.J."/>
            <person name="Tivey A."/>
            <person name="Gow N.A.R."/>
            <person name="Barrell B."/>
            <person name="Sullivan D.J."/>
            <person name="Berriman M."/>
        </authorList>
    </citation>
    <scope>NUCLEOTIDE SEQUENCE [LARGE SCALE GENOMIC DNA]</scope>
    <source>
        <strain evidence="6">CD36 / ATCC MYA-646 / CBS 7987 / NCPF 3949 / NRRL Y-17841</strain>
    </source>
</reference>
<evidence type="ECO:0000259" key="3">
    <source>
        <dbReference type="SMART" id="SM00385"/>
    </source>
</evidence>
<feature type="compositionally biased region" description="Basic and acidic residues" evidence="2">
    <location>
        <begin position="404"/>
        <end position="432"/>
    </location>
</feature>
<dbReference type="InterPro" id="IPR006671">
    <property type="entry name" value="Cyclin_N"/>
</dbReference>
<dbReference type="SMART" id="SM00385">
    <property type="entry name" value="CYCLIN"/>
    <property type="match status" value="1"/>
</dbReference>
<protein>
    <submittedName>
        <fullName evidence="5">Cyclin subunit, putative</fullName>
    </submittedName>
</protein>
<feature type="compositionally biased region" description="Basic and acidic residues" evidence="2">
    <location>
        <begin position="442"/>
        <end position="451"/>
    </location>
</feature>
<feature type="domain" description="Cyclin-like" evidence="3">
    <location>
        <begin position="65"/>
        <end position="164"/>
    </location>
</feature>
<dbReference type="InterPro" id="IPR013763">
    <property type="entry name" value="Cyclin-like_dom"/>
</dbReference>
<feature type="compositionally biased region" description="Low complexity" evidence="2">
    <location>
        <begin position="490"/>
        <end position="502"/>
    </location>
</feature>
<evidence type="ECO:0000313" key="5">
    <source>
        <dbReference type="EMBL" id="CAX41628.1"/>
    </source>
</evidence>
<dbReference type="EMBL" id="FM992692">
    <property type="protein sequence ID" value="CAX41628.1"/>
    <property type="molecule type" value="Genomic_DNA"/>
</dbReference>
<dbReference type="InterPro" id="IPR043198">
    <property type="entry name" value="Cyclin/Ssn8"/>
</dbReference>
<evidence type="ECO:0000313" key="4">
    <source>
        <dbReference type="CGD" id="CAL0000159117"/>
    </source>
</evidence>
<dbReference type="OrthoDB" id="25002at2759"/>
<dbReference type="InterPro" id="IPR036915">
    <property type="entry name" value="Cyclin-like_sf"/>
</dbReference>
<dbReference type="Gene3D" id="1.10.472.10">
    <property type="entry name" value="Cyclin-like"/>
    <property type="match status" value="1"/>
</dbReference>
<sequence length="542" mass="61734">MTSTTTKINNSITRLFEDDKFLLPQLKSLNNTWIFSEDAVINNSPTRHQKLTISQELKNKESMHDFLIRLGQKLKVDGRTILAATIYLHRFYMRVPISQSKYYVVSAALTISCKLNDNYRTPDKVALLSCNVKLPPNAKPIDEQNEMYWRWKDQLLFREELILRKLNFDLNLILPYEIRDHIFKNFVLFDQEDESVKLFSTHKLDILKMTTSLIESLSSLPIILCYDMNIIFGTCLIITIIEGRKIIDEKLNIPPAFLHRFLNIDSETCLKCFHFIKKLLKFSQDDPHTISNKASAKRLLELRSKLFHEIAKQGDSKQSQPQSQQHENETTNKEKKPEESKNEECKTSENIKNGHGTTTTNIDPKIHDSKVDEVEKNEINKQEVDKIQTQGECTQEENTIGIAIEKKIPDTENNETKSETTNSTREKDDKINHKTVISNESMAEKNSDVHGNDSNGNNGDSGNTSNSLKQGEDTKNEVSKKTADSKEVPTSTNNTSSNNATADLHDSTNGTNEKSIGEKRNLEPDSNDANVDSPSSKIARVE</sequence>
<feature type="compositionally biased region" description="Basic and acidic residues" evidence="2">
    <location>
        <begin position="326"/>
        <end position="349"/>
    </location>
</feature>
<keyword evidence="1" id="KW-0195">Cyclin</keyword>
<feature type="compositionally biased region" description="Polar residues" evidence="2">
    <location>
        <begin position="316"/>
        <end position="325"/>
    </location>
</feature>
<feature type="compositionally biased region" description="Polar residues" evidence="2">
    <location>
        <begin position="387"/>
        <end position="398"/>
    </location>
</feature>
<dbReference type="RefSeq" id="XP_002420549.1">
    <property type="nucleotide sequence ID" value="XM_002420504.1"/>
</dbReference>
<feature type="region of interest" description="Disordered" evidence="2">
    <location>
        <begin position="311"/>
        <end position="542"/>
    </location>
</feature>
<evidence type="ECO:0000256" key="2">
    <source>
        <dbReference type="SAM" id="MobiDB-lite"/>
    </source>
</evidence>
<dbReference type="eggNOG" id="KOG0834">
    <property type="taxonomic scope" value="Eukaryota"/>
</dbReference>
<dbReference type="GO" id="GO:0016538">
    <property type="term" value="F:cyclin-dependent protein serine/threonine kinase regulator activity"/>
    <property type="evidence" value="ECO:0007669"/>
    <property type="project" value="InterPro"/>
</dbReference>
<dbReference type="GO" id="GO:0006357">
    <property type="term" value="P:regulation of transcription by RNA polymerase II"/>
    <property type="evidence" value="ECO:0007669"/>
    <property type="project" value="InterPro"/>
</dbReference>
<dbReference type="HOGENOM" id="CLU_039185_1_0_1"/>
<feature type="compositionally biased region" description="Polar residues" evidence="2">
    <location>
        <begin position="350"/>
        <end position="362"/>
    </location>
</feature>
<dbReference type="Pfam" id="PF00134">
    <property type="entry name" value="Cyclin_N"/>
    <property type="match status" value="1"/>
</dbReference>
<keyword evidence="6" id="KW-1185">Reference proteome</keyword>
<organism evidence="5 6">
    <name type="scientific">Candida dubliniensis (strain CD36 / ATCC MYA-646 / CBS 7987 / NCPF 3949 / NRRL Y-17841)</name>
    <name type="common">Yeast</name>
    <dbReference type="NCBI Taxonomy" id="573826"/>
    <lineage>
        <taxon>Eukaryota</taxon>
        <taxon>Fungi</taxon>
        <taxon>Dikarya</taxon>
        <taxon>Ascomycota</taxon>
        <taxon>Saccharomycotina</taxon>
        <taxon>Pichiomycetes</taxon>
        <taxon>Debaryomycetaceae</taxon>
        <taxon>Candida/Lodderomyces clade</taxon>
        <taxon>Candida</taxon>
    </lineage>
</organism>
<evidence type="ECO:0000256" key="1">
    <source>
        <dbReference type="RuleBase" id="RU000383"/>
    </source>
</evidence>
<name>B9WHI6_CANDC</name>
<dbReference type="Proteomes" id="UP000002605">
    <property type="component" value="Chromosome 5"/>
</dbReference>
<feature type="compositionally biased region" description="Basic and acidic residues" evidence="2">
    <location>
        <begin position="364"/>
        <end position="386"/>
    </location>
</feature>
<feature type="compositionally biased region" description="Low complexity" evidence="2">
    <location>
        <begin position="452"/>
        <end position="467"/>
    </location>
</feature>